<organism evidence="2">
    <name type="scientific">Tanacetum cinerariifolium</name>
    <name type="common">Dalmatian daisy</name>
    <name type="synonym">Chrysanthemum cinerariifolium</name>
    <dbReference type="NCBI Taxonomy" id="118510"/>
    <lineage>
        <taxon>Eukaryota</taxon>
        <taxon>Viridiplantae</taxon>
        <taxon>Streptophyta</taxon>
        <taxon>Embryophyta</taxon>
        <taxon>Tracheophyta</taxon>
        <taxon>Spermatophyta</taxon>
        <taxon>Magnoliopsida</taxon>
        <taxon>eudicotyledons</taxon>
        <taxon>Gunneridae</taxon>
        <taxon>Pentapetalae</taxon>
        <taxon>asterids</taxon>
        <taxon>campanulids</taxon>
        <taxon>Asterales</taxon>
        <taxon>Asteraceae</taxon>
        <taxon>Asteroideae</taxon>
        <taxon>Anthemideae</taxon>
        <taxon>Anthemidinae</taxon>
        <taxon>Tanacetum</taxon>
    </lineage>
</organism>
<protein>
    <submittedName>
        <fullName evidence="2">Uncharacterized protein</fullName>
    </submittedName>
</protein>
<dbReference type="EMBL" id="BKCJ011328274">
    <property type="protein sequence ID" value="GFD21235.1"/>
    <property type="molecule type" value="Genomic_DNA"/>
</dbReference>
<evidence type="ECO:0000256" key="1">
    <source>
        <dbReference type="SAM" id="MobiDB-lite"/>
    </source>
</evidence>
<reference evidence="2" key="1">
    <citation type="journal article" date="2019" name="Sci. Rep.">
        <title>Draft genome of Tanacetum cinerariifolium, the natural source of mosquito coil.</title>
        <authorList>
            <person name="Yamashiro T."/>
            <person name="Shiraishi A."/>
            <person name="Satake H."/>
            <person name="Nakayama K."/>
        </authorList>
    </citation>
    <scope>NUCLEOTIDE SEQUENCE</scope>
</reference>
<dbReference type="AlphaFoldDB" id="A0A699UDH9"/>
<feature type="region of interest" description="Disordered" evidence="1">
    <location>
        <begin position="43"/>
        <end position="83"/>
    </location>
</feature>
<proteinExistence type="predicted"/>
<sequence length="153" mass="15203">RATSPEPLYLDDLTVKAREAILEPAGFCGGGAAAGCSGPGGPARPALWPSHRGPGSAPRRLGRGRLAGGGAAGAGPADSDNPAFAHQRALVGCHSHRAGLRRPVSQWRGGVPLPHQLALPTIPQSLTLAVAALRAGPGPGHRLPVAEPGAAAG</sequence>
<name>A0A699UDH9_TANCI</name>
<gene>
    <name evidence="2" type="ORF">Tci_893204</name>
</gene>
<feature type="non-terminal residue" evidence="2">
    <location>
        <position position="153"/>
    </location>
</feature>
<feature type="non-terminal residue" evidence="2">
    <location>
        <position position="1"/>
    </location>
</feature>
<comment type="caution">
    <text evidence="2">The sequence shown here is derived from an EMBL/GenBank/DDBJ whole genome shotgun (WGS) entry which is preliminary data.</text>
</comment>
<evidence type="ECO:0000313" key="2">
    <source>
        <dbReference type="EMBL" id="GFD21235.1"/>
    </source>
</evidence>
<accession>A0A699UDH9</accession>